<name>A0AAX2J515_KINKI</name>
<accession>A0AAX2J515</accession>
<organism evidence="2 3">
    <name type="scientific">Kingella kingae</name>
    <dbReference type="NCBI Taxonomy" id="504"/>
    <lineage>
        <taxon>Bacteria</taxon>
        <taxon>Pseudomonadati</taxon>
        <taxon>Pseudomonadota</taxon>
        <taxon>Betaproteobacteria</taxon>
        <taxon>Neisseriales</taxon>
        <taxon>Neisseriaceae</taxon>
        <taxon>Kingella</taxon>
    </lineage>
</organism>
<evidence type="ECO:0000313" key="2">
    <source>
        <dbReference type="EMBL" id="SQH25078.1"/>
    </source>
</evidence>
<dbReference type="AlphaFoldDB" id="A0AAX2J515"/>
<feature type="signal peptide" evidence="1">
    <location>
        <begin position="1"/>
        <end position="20"/>
    </location>
</feature>
<feature type="chain" id="PRO_5043500340" evidence="1">
    <location>
        <begin position="21"/>
        <end position="83"/>
    </location>
</feature>
<keyword evidence="1" id="KW-0732">Signal</keyword>
<dbReference type="GeneID" id="93262557"/>
<dbReference type="Proteomes" id="UP000248598">
    <property type="component" value="Chromosome 1"/>
</dbReference>
<dbReference type="RefSeq" id="WP_003786003.1">
    <property type="nucleotide sequence ID" value="NZ_CP091518.1"/>
</dbReference>
<dbReference type="EMBL" id="LS483426">
    <property type="protein sequence ID" value="SQH25078.1"/>
    <property type="molecule type" value="Genomic_DNA"/>
</dbReference>
<proteinExistence type="predicted"/>
<sequence>MLKKLAVFALAASLVTPALADNWLGKAQAINKQAIGKRDSAARQVFKRVGSAAQGKTVSHTVNLRAGKFYGFMVDCDYECKRS</sequence>
<reference evidence="2 3" key="1">
    <citation type="submission" date="2018-06" db="EMBL/GenBank/DDBJ databases">
        <authorList>
            <consortium name="Pathogen Informatics"/>
            <person name="Doyle S."/>
        </authorList>
    </citation>
    <scope>NUCLEOTIDE SEQUENCE [LARGE SCALE GENOMIC DNA]</scope>
    <source>
        <strain evidence="2 3">NCTC10529</strain>
    </source>
</reference>
<evidence type="ECO:0000313" key="3">
    <source>
        <dbReference type="Proteomes" id="UP000248598"/>
    </source>
</evidence>
<gene>
    <name evidence="2" type="ORF">NCTC10529_01273</name>
</gene>
<protein>
    <submittedName>
        <fullName evidence="2">Uncharacterized protein</fullName>
    </submittedName>
</protein>
<evidence type="ECO:0000256" key="1">
    <source>
        <dbReference type="SAM" id="SignalP"/>
    </source>
</evidence>